<evidence type="ECO:0000313" key="3">
    <source>
        <dbReference type="Proteomes" id="UP000231383"/>
    </source>
</evidence>
<keyword evidence="1" id="KW-0472">Membrane</keyword>
<dbReference type="EMBL" id="PFSC01000045">
    <property type="protein sequence ID" value="PJC33308.1"/>
    <property type="molecule type" value="Genomic_DNA"/>
</dbReference>
<keyword evidence="1" id="KW-0812">Transmembrane</keyword>
<sequence length="353" mass="38850">MILPENPQVQESPFQIETLDKISFFKRITNSPRIKSILISLSILTIGFIGVLAYLNISGKISIISFARESANFVPSTLNQQKKESALTRFLNSRKNAASTSINTPTPKPTQKIQINLSIPAPTVTITPTISPTLPMNPTSSPNPPTMQISYPSEGQYIELTTSQTLCIVDVPVGTNTQGLLKRKNINNVGWGSYQAPDGTCFDPYEGQNTFSFQYKNSKGEESIVYIRTFTFHRIKKVTISFSGQLYRDGNCNNTQDSNEGNVNATTTVNIFKMPEFYIYDTISTNSSGLFTYSTSIDEVDSLSLQGGPISPEGYKSNPNYSSQTITFTKSNAKAHIVIPQVPNENISACSSK</sequence>
<evidence type="ECO:0000313" key="2">
    <source>
        <dbReference type="EMBL" id="PJC33308.1"/>
    </source>
</evidence>
<evidence type="ECO:0000256" key="1">
    <source>
        <dbReference type="SAM" id="Phobius"/>
    </source>
</evidence>
<proteinExistence type="predicted"/>
<gene>
    <name evidence="2" type="ORF">CO051_01680</name>
</gene>
<name>A0A2M8F209_9BACT</name>
<keyword evidence="1" id="KW-1133">Transmembrane helix</keyword>
<comment type="caution">
    <text evidence="2">The sequence shown here is derived from an EMBL/GenBank/DDBJ whole genome shotgun (WGS) entry which is preliminary data.</text>
</comment>
<organism evidence="2 3">
    <name type="scientific">Candidatus Roizmanbacteria bacterium CG_4_9_14_0_2_um_filter_39_13</name>
    <dbReference type="NCBI Taxonomy" id="1974839"/>
    <lineage>
        <taxon>Bacteria</taxon>
        <taxon>Candidatus Roizmaniibacteriota</taxon>
    </lineage>
</organism>
<dbReference type="AlphaFoldDB" id="A0A2M8F209"/>
<reference evidence="3" key="1">
    <citation type="submission" date="2017-09" db="EMBL/GenBank/DDBJ databases">
        <title>Depth-based differentiation of microbial function through sediment-hosted aquifers and enrichment of novel symbionts in the deep terrestrial subsurface.</title>
        <authorList>
            <person name="Probst A.J."/>
            <person name="Ladd B."/>
            <person name="Jarett J.K."/>
            <person name="Geller-Mcgrath D.E."/>
            <person name="Sieber C.M.K."/>
            <person name="Emerson J.B."/>
            <person name="Anantharaman K."/>
            <person name="Thomas B.C."/>
            <person name="Malmstrom R."/>
            <person name="Stieglmeier M."/>
            <person name="Klingl A."/>
            <person name="Woyke T."/>
            <person name="Ryan C.M."/>
            <person name="Banfield J.F."/>
        </authorList>
    </citation>
    <scope>NUCLEOTIDE SEQUENCE [LARGE SCALE GENOMIC DNA]</scope>
</reference>
<dbReference type="Proteomes" id="UP000231383">
    <property type="component" value="Unassembled WGS sequence"/>
</dbReference>
<protein>
    <submittedName>
        <fullName evidence="2">Uncharacterized protein</fullName>
    </submittedName>
</protein>
<accession>A0A2M8F209</accession>
<feature type="transmembrane region" description="Helical" evidence="1">
    <location>
        <begin position="36"/>
        <end position="55"/>
    </location>
</feature>